<feature type="non-terminal residue" evidence="2">
    <location>
        <position position="1"/>
    </location>
</feature>
<evidence type="ECO:0000256" key="1">
    <source>
        <dbReference type="SAM" id="MobiDB-lite"/>
    </source>
</evidence>
<organism evidence="2">
    <name type="scientific">uncultured Solirubrobacteraceae bacterium</name>
    <dbReference type="NCBI Taxonomy" id="1162706"/>
    <lineage>
        <taxon>Bacteria</taxon>
        <taxon>Bacillati</taxon>
        <taxon>Actinomycetota</taxon>
        <taxon>Thermoleophilia</taxon>
        <taxon>Solirubrobacterales</taxon>
        <taxon>Solirubrobacteraceae</taxon>
        <taxon>environmental samples</taxon>
    </lineage>
</organism>
<feature type="compositionally biased region" description="Basic and acidic residues" evidence="1">
    <location>
        <begin position="520"/>
        <end position="534"/>
    </location>
</feature>
<feature type="compositionally biased region" description="Basic residues" evidence="1">
    <location>
        <begin position="321"/>
        <end position="362"/>
    </location>
</feature>
<gene>
    <name evidence="2" type="ORF">AVDCRST_MAG13-1981</name>
</gene>
<feature type="compositionally biased region" description="Basic and acidic residues" evidence="1">
    <location>
        <begin position="178"/>
        <end position="207"/>
    </location>
</feature>
<feature type="compositionally biased region" description="Basic residues" evidence="1">
    <location>
        <begin position="376"/>
        <end position="396"/>
    </location>
</feature>
<dbReference type="AlphaFoldDB" id="A0A6J4SMC5"/>
<feature type="compositionally biased region" description="Basic residues" evidence="1">
    <location>
        <begin position="302"/>
        <end position="312"/>
    </location>
</feature>
<name>A0A6J4SMC5_9ACTN</name>
<sequence length="534" mass="59737">DLRPGGRQHRGAGHLRHRPRRHPGHHVLGLAAHDERDAVLGGGPRHHGPAERLRHRGGLHVRRVLPGHRRPDLPLRLRRVPLLRRLPRGLPHGAVPARRADAQRGQVHHRRRPGLPAAGAARPRGGRHGDARGGGVLPHRADGRRGRAHHRARGHRLQPGDPPDGDLHAHLRHLRRDARHDVGADRQGRAAHGRRDDHVDLRPEPRRLQPGRAVPRRPRRLPRGAGLPRAGALPGQPDRHPLPRPGARARHGRPAAHPHALLHGARRQGGAVLRGLGGRPDRRLLHHDHVPGLRRPGDPRRGGRGGRRRRREPRGAEPRAGARRRRRDGRRRRLPGGHRGDRLRHHPRGGRGPGHLRLRRGGPRPVVQRHPQGPRLRARGGPRRADRRGRHRRHRDPHRDHRRQDPERLVHGRPRLRGGGERELPGAPARAHVAALQHHGRGGRRAHRRDLRDRAGDHLAEGLARARQRGRPARVLRPGQPRDRVHPARLPGLLAGDAPVLEEGDGGDHGARVPRALRAVGDRPRRREGPGRTL</sequence>
<feature type="region of interest" description="Disordered" evidence="1">
    <location>
        <begin position="1"/>
        <end position="24"/>
    </location>
</feature>
<feature type="compositionally biased region" description="Low complexity" evidence="1">
    <location>
        <begin position="223"/>
        <end position="236"/>
    </location>
</feature>
<dbReference type="EMBL" id="CADCVO010000313">
    <property type="protein sequence ID" value="CAA9495780.1"/>
    <property type="molecule type" value="Genomic_DNA"/>
</dbReference>
<feature type="region of interest" description="Disordered" evidence="1">
    <location>
        <begin position="467"/>
        <end position="534"/>
    </location>
</feature>
<feature type="region of interest" description="Disordered" evidence="1">
    <location>
        <begin position="89"/>
        <end position="431"/>
    </location>
</feature>
<feature type="compositionally biased region" description="Basic and acidic residues" evidence="1">
    <location>
        <begin position="279"/>
        <end position="301"/>
    </location>
</feature>
<reference evidence="2" key="1">
    <citation type="submission" date="2020-02" db="EMBL/GenBank/DDBJ databases">
        <authorList>
            <person name="Meier V. D."/>
        </authorList>
    </citation>
    <scope>NUCLEOTIDE SEQUENCE</scope>
    <source>
        <strain evidence="2">AVDCRST_MAG13</strain>
    </source>
</reference>
<evidence type="ECO:0000313" key="2">
    <source>
        <dbReference type="EMBL" id="CAA9495780.1"/>
    </source>
</evidence>
<feature type="compositionally biased region" description="Basic and acidic residues" evidence="1">
    <location>
        <begin position="397"/>
        <end position="410"/>
    </location>
</feature>
<feature type="compositionally biased region" description="Low complexity" evidence="1">
    <location>
        <begin position="114"/>
        <end position="123"/>
    </location>
</feature>
<feature type="compositionally biased region" description="Basic residues" evidence="1">
    <location>
        <begin position="146"/>
        <end position="156"/>
    </location>
</feature>
<feature type="compositionally biased region" description="Basic residues" evidence="1">
    <location>
        <begin position="247"/>
        <end position="256"/>
    </location>
</feature>
<accession>A0A6J4SMC5</accession>
<proteinExistence type="predicted"/>
<protein>
    <submittedName>
        <fullName evidence="2">Acetate permease ActP (Cation/acetate symporter)</fullName>
    </submittedName>
</protein>
<feature type="non-terminal residue" evidence="2">
    <location>
        <position position="534"/>
    </location>
</feature>